<dbReference type="EMBL" id="CP046883">
    <property type="protein sequence ID" value="QNH96748.1"/>
    <property type="molecule type" value="Genomic_DNA"/>
</dbReference>
<dbReference type="AlphaFoldDB" id="A0A7G7YQH8"/>
<dbReference type="KEGG" id="cans:GP473_08880"/>
<feature type="region of interest" description="Disordered" evidence="1">
    <location>
        <begin position="144"/>
        <end position="181"/>
    </location>
</feature>
<dbReference type="RefSeq" id="WP_186276877.1">
    <property type="nucleotide sequence ID" value="NZ_CP046883.1"/>
</dbReference>
<dbReference type="Proteomes" id="UP000515275">
    <property type="component" value="Chromosome"/>
</dbReference>
<evidence type="ECO:0000313" key="2">
    <source>
        <dbReference type="EMBL" id="QNH96748.1"/>
    </source>
</evidence>
<accession>A0A7G7YQH8</accession>
<evidence type="ECO:0000256" key="1">
    <source>
        <dbReference type="SAM" id="MobiDB-lite"/>
    </source>
</evidence>
<reference evidence="2 3" key="1">
    <citation type="submission" date="2019-12" db="EMBL/GenBank/DDBJ databases">
        <title>Corynebacterium sp. nov., isolated from feces of the Anser Albifrons in China.</title>
        <authorList>
            <person name="Liu Q."/>
        </authorList>
    </citation>
    <scope>NUCLEOTIDE SEQUENCE [LARGE SCALE GENOMIC DNA]</scope>
    <source>
        <strain evidence="2 3">23H37-10</strain>
    </source>
</reference>
<name>A0A7G7YQH8_9CORY</name>
<organism evidence="2 3">
    <name type="scientific">Corynebacterium anserum</name>
    <dbReference type="NCBI Taxonomy" id="2684406"/>
    <lineage>
        <taxon>Bacteria</taxon>
        <taxon>Bacillati</taxon>
        <taxon>Actinomycetota</taxon>
        <taxon>Actinomycetes</taxon>
        <taxon>Mycobacteriales</taxon>
        <taxon>Corynebacteriaceae</taxon>
        <taxon>Corynebacterium</taxon>
    </lineage>
</organism>
<evidence type="ECO:0000313" key="3">
    <source>
        <dbReference type="Proteomes" id="UP000515275"/>
    </source>
</evidence>
<gene>
    <name evidence="2" type="ORF">GP473_08880</name>
</gene>
<proteinExistence type="predicted"/>
<protein>
    <submittedName>
        <fullName evidence="2">Uncharacterized protein</fullName>
    </submittedName>
</protein>
<sequence>MVAGVGLVASVVLTGCGTDVTRYLDDNRTQYSEASVQDLYGGQWAEFSVQCPRTDAATIAQQLGIQPDQAEDTSERDDYQYLYMRNSAGDVETHSLKVGDVNFCGPAQDNDIDIAGWWPADLKLPFVKPHRKDDWQVDPSALRNALGEVREKREKAQKEAERAQRKERDNHEKQAREKRDQ</sequence>
<feature type="compositionally biased region" description="Basic and acidic residues" evidence="1">
    <location>
        <begin position="148"/>
        <end position="181"/>
    </location>
</feature>
<keyword evidence="3" id="KW-1185">Reference proteome</keyword>